<reference evidence="10 11" key="1">
    <citation type="submission" date="2020-05" db="EMBL/GenBank/DDBJ databases">
        <title>Thiomicrorhabdus sediminis sp.nov. and Thiomicrorhabdus xiamenensis sp.nov., novel sulfur-oxidizing bacteria isolated from coastal sediment.</title>
        <authorList>
            <person name="Liu X."/>
        </authorList>
    </citation>
    <scope>NUCLEOTIDE SEQUENCE [LARGE SCALE GENOMIC DNA]</scope>
    <source>
        <strain evidence="10 11">G2</strain>
    </source>
</reference>
<dbReference type="GO" id="GO:0005524">
    <property type="term" value="F:ATP binding"/>
    <property type="evidence" value="ECO:0007669"/>
    <property type="project" value="UniProtKB-UniRule"/>
</dbReference>
<keyword evidence="6 8" id="KW-1278">Translocase</keyword>
<evidence type="ECO:0000256" key="8">
    <source>
        <dbReference type="RuleBase" id="RU367068"/>
    </source>
</evidence>
<comment type="subcellular location">
    <subcellularLocation>
        <location evidence="8">Cell inner membrane</location>
        <topology evidence="8">Peripheral membrane protein</topology>
    </subcellularLocation>
</comment>
<keyword evidence="2 8" id="KW-1003">Cell membrane</keyword>
<evidence type="ECO:0000256" key="4">
    <source>
        <dbReference type="ARBA" id="ARBA00022741"/>
    </source>
</evidence>
<dbReference type="InterPro" id="IPR011924">
    <property type="entry name" value="LolD_lipo_ATP-bd"/>
</dbReference>
<evidence type="ECO:0000256" key="6">
    <source>
        <dbReference type="ARBA" id="ARBA00022967"/>
    </source>
</evidence>
<dbReference type="Proteomes" id="UP000504724">
    <property type="component" value="Chromosome"/>
</dbReference>
<evidence type="ECO:0000256" key="2">
    <source>
        <dbReference type="ARBA" id="ARBA00022475"/>
    </source>
</evidence>
<gene>
    <name evidence="8 10" type="primary">lolD</name>
    <name evidence="10" type="ORF">HQN79_06595</name>
</gene>
<accession>A0A7D4NLK0</accession>
<dbReference type="InterPro" id="IPR003439">
    <property type="entry name" value="ABC_transporter-like_ATP-bd"/>
</dbReference>
<keyword evidence="3 8" id="KW-0997">Cell inner membrane</keyword>
<dbReference type="Pfam" id="PF00005">
    <property type="entry name" value="ABC_tran"/>
    <property type="match status" value="1"/>
</dbReference>
<dbReference type="InterPro" id="IPR015854">
    <property type="entry name" value="ABC_transpr_LolD-like"/>
</dbReference>
<dbReference type="EC" id="7.6.2.-" evidence="8"/>
<dbReference type="GO" id="GO:0022857">
    <property type="term" value="F:transmembrane transporter activity"/>
    <property type="evidence" value="ECO:0007669"/>
    <property type="project" value="TreeGrafter"/>
</dbReference>
<keyword evidence="10" id="KW-0449">Lipoprotein</keyword>
<keyword evidence="5 8" id="KW-0067">ATP-binding</keyword>
<evidence type="ECO:0000256" key="3">
    <source>
        <dbReference type="ARBA" id="ARBA00022519"/>
    </source>
</evidence>
<dbReference type="InterPro" id="IPR003593">
    <property type="entry name" value="AAA+_ATPase"/>
</dbReference>
<dbReference type="GO" id="GO:0016887">
    <property type="term" value="F:ATP hydrolysis activity"/>
    <property type="evidence" value="ECO:0007669"/>
    <property type="project" value="InterPro"/>
</dbReference>
<comment type="similarity">
    <text evidence="8">Belongs to the ABC transporter superfamily. Lipoprotein translocase (TC 3.A.1.125) family.</text>
</comment>
<keyword evidence="7 8" id="KW-0472">Membrane</keyword>
<dbReference type="SMART" id="SM00382">
    <property type="entry name" value="AAA"/>
    <property type="match status" value="1"/>
</dbReference>
<dbReference type="InterPro" id="IPR017871">
    <property type="entry name" value="ABC_transporter-like_CS"/>
</dbReference>
<proteinExistence type="inferred from homology"/>
<dbReference type="Gene3D" id="3.40.50.300">
    <property type="entry name" value="P-loop containing nucleotide triphosphate hydrolases"/>
    <property type="match status" value="1"/>
</dbReference>
<dbReference type="GO" id="GO:0044874">
    <property type="term" value="P:lipoprotein localization to outer membrane"/>
    <property type="evidence" value="ECO:0007669"/>
    <property type="project" value="TreeGrafter"/>
</dbReference>
<organism evidence="10 11">
    <name type="scientific">Thiomicrorhabdus xiamenensis</name>
    <dbReference type="NCBI Taxonomy" id="2739063"/>
    <lineage>
        <taxon>Bacteria</taxon>
        <taxon>Pseudomonadati</taxon>
        <taxon>Pseudomonadota</taxon>
        <taxon>Gammaproteobacteria</taxon>
        <taxon>Thiotrichales</taxon>
        <taxon>Piscirickettsiaceae</taxon>
        <taxon>Thiomicrorhabdus</taxon>
    </lineage>
</organism>
<evidence type="ECO:0000256" key="1">
    <source>
        <dbReference type="ARBA" id="ARBA00022448"/>
    </source>
</evidence>
<dbReference type="CDD" id="cd03255">
    <property type="entry name" value="ABC_MJ0796_LolCDE_FtsE"/>
    <property type="match status" value="1"/>
</dbReference>
<dbReference type="AlphaFoldDB" id="A0A7D4NLK0"/>
<comment type="function">
    <text evidence="8">Part of the ABC transporter complex LolCDE involved in the translocation of mature outer membrane-directed lipoproteins, from the inner membrane to the periplasmic chaperone, LolA. Responsible for the formation of the LolA-lipoprotein complex in an ATP-dependent manner.</text>
</comment>
<protein>
    <recommendedName>
        <fullName evidence="8">Lipoprotein-releasing system ATP-binding protein LolD</fullName>
        <ecNumber evidence="8">7.6.2.-</ecNumber>
    </recommendedName>
</protein>
<evidence type="ECO:0000313" key="11">
    <source>
        <dbReference type="Proteomes" id="UP000504724"/>
    </source>
</evidence>
<dbReference type="PROSITE" id="PS50893">
    <property type="entry name" value="ABC_TRANSPORTER_2"/>
    <property type="match status" value="1"/>
</dbReference>
<evidence type="ECO:0000256" key="7">
    <source>
        <dbReference type="ARBA" id="ARBA00023136"/>
    </source>
</evidence>
<dbReference type="GO" id="GO:0089705">
    <property type="term" value="P:protein localization to outer membrane"/>
    <property type="evidence" value="ECO:0007669"/>
    <property type="project" value="TreeGrafter"/>
</dbReference>
<dbReference type="GO" id="GO:0005886">
    <property type="term" value="C:plasma membrane"/>
    <property type="evidence" value="ECO:0007669"/>
    <property type="project" value="UniProtKB-SubCell"/>
</dbReference>
<dbReference type="KEGG" id="txa:HQN79_06595"/>
<dbReference type="SUPFAM" id="SSF52540">
    <property type="entry name" value="P-loop containing nucleoside triphosphate hydrolases"/>
    <property type="match status" value="1"/>
</dbReference>
<evidence type="ECO:0000256" key="5">
    <source>
        <dbReference type="ARBA" id="ARBA00022840"/>
    </source>
</evidence>
<dbReference type="RefSeq" id="WP_173285152.1">
    <property type="nucleotide sequence ID" value="NZ_CP054020.1"/>
</dbReference>
<sequence>MSNSYVLEAKNLGKTYQEGVIETQVFRNIDFRLAAGEKLAIVGASGSGKSTLLHLLAGLDNPSSGEVLLLGEVFSAKSEGKRGKLRNANMGFVYQFHHLLPEFTALDNVLMPLRIRRSNLNEATAKATALLEHVGLGHRLKHKPAELSGGERQRVAIARALITDPACILADEPTGNLDQESAKQVFELLLELNQEFQTAVLIVTHDMQLANRMDRILRLKNGELHAEESAQNPSGQTPA</sequence>
<keyword evidence="4 8" id="KW-0547">Nucleotide-binding</keyword>
<evidence type="ECO:0000313" key="10">
    <source>
        <dbReference type="EMBL" id="QKI89254.1"/>
    </source>
</evidence>
<name>A0A7D4NLK0_9GAMM</name>
<dbReference type="FunFam" id="3.40.50.300:FF:000230">
    <property type="entry name" value="Lipoprotein-releasing system ATP-binding protein LolD"/>
    <property type="match status" value="1"/>
</dbReference>
<dbReference type="PANTHER" id="PTHR24220:SF689">
    <property type="entry name" value="LIPOPROTEIN-RELEASING SYSTEM ATP-BINDING PROTEIN LOLD"/>
    <property type="match status" value="1"/>
</dbReference>
<keyword evidence="1 8" id="KW-0813">Transport</keyword>
<dbReference type="InterPro" id="IPR017911">
    <property type="entry name" value="MacB-like_ATP-bd"/>
</dbReference>
<evidence type="ECO:0000259" key="9">
    <source>
        <dbReference type="PROSITE" id="PS50893"/>
    </source>
</evidence>
<feature type="domain" description="ABC transporter" evidence="9">
    <location>
        <begin position="7"/>
        <end position="239"/>
    </location>
</feature>
<dbReference type="PANTHER" id="PTHR24220">
    <property type="entry name" value="IMPORT ATP-BINDING PROTEIN"/>
    <property type="match status" value="1"/>
</dbReference>
<dbReference type="PROSITE" id="PS00211">
    <property type="entry name" value="ABC_TRANSPORTER_1"/>
    <property type="match status" value="1"/>
</dbReference>
<keyword evidence="11" id="KW-1185">Reference proteome</keyword>
<comment type="subunit">
    <text evidence="8">The complex is composed of two ATP-binding proteins (LolD) and two transmembrane proteins (LolC and LolE).</text>
</comment>
<dbReference type="NCBIfam" id="TIGR02211">
    <property type="entry name" value="LolD_lipo_ex"/>
    <property type="match status" value="1"/>
</dbReference>
<dbReference type="InterPro" id="IPR027417">
    <property type="entry name" value="P-loop_NTPase"/>
</dbReference>
<dbReference type="EMBL" id="CP054020">
    <property type="protein sequence ID" value="QKI89254.1"/>
    <property type="molecule type" value="Genomic_DNA"/>
</dbReference>